<feature type="compositionally biased region" description="Basic and acidic residues" evidence="1">
    <location>
        <begin position="358"/>
        <end position="396"/>
    </location>
</feature>
<feature type="compositionally biased region" description="Low complexity" evidence="1">
    <location>
        <begin position="242"/>
        <end position="260"/>
    </location>
</feature>
<feature type="compositionally biased region" description="Polar residues" evidence="1">
    <location>
        <begin position="211"/>
        <end position="241"/>
    </location>
</feature>
<evidence type="ECO:0000313" key="2">
    <source>
        <dbReference type="EMBL" id="KAK2603534.1"/>
    </source>
</evidence>
<sequence length="396" mass="44975">MEKPNEGDASPQRMSREEYSRNVRTAIEERRRQAMLNRQRYQPQIHEQIQRLFSDYEAPFYARMRGFGRTQTLALAESTVLGLAAGTDRKLSDTETQALTEIFLSSVHNMLAWKWVMTGLAAYMTYRGRRTMRFPFFKPVVTGGRFDPATGGPQVRIMWHTARFAAYYGAFWLIGEPMFQGGNFIRQSYAMQGDVRLGHLLREGSEHTDDPLSTVQGSNSHQYGNEWTPESQQDYSSQSNGSYQSTTQAVQAQTQQTWSSLRRSEPSQQSATNAWGDDDDFDDASPKAPSPVSRHESSRDQSGSAWDRVRQQAQYSPQRDRPQSSKTWEASQGATGGWGADSNTSKQYGGSKDGFAYSREDEERSLAKSQAQKDFDQLLERERRGADPERGSWGKR</sequence>
<dbReference type="AlphaFoldDB" id="A0AAJ0FUT9"/>
<gene>
    <name evidence="2" type="ORF">QQS21_004303</name>
</gene>
<accession>A0AAJ0FUT9</accession>
<dbReference type="Proteomes" id="UP001251528">
    <property type="component" value="Unassembled WGS sequence"/>
</dbReference>
<keyword evidence="3" id="KW-1185">Reference proteome</keyword>
<feature type="region of interest" description="Disordered" evidence="1">
    <location>
        <begin position="1"/>
        <end position="22"/>
    </location>
</feature>
<name>A0AAJ0FUT9_9HYPO</name>
<dbReference type="EMBL" id="JASWJB010000062">
    <property type="protein sequence ID" value="KAK2603534.1"/>
    <property type="molecule type" value="Genomic_DNA"/>
</dbReference>
<feature type="region of interest" description="Disordered" evidence="1">
    <location>
        <begin position="205"/>
        <end position="396"/>
    </location>
</feature>
<proteinExistence type="predicted"/>
<evidence type="ECO:0000256" key="1">
    <source>
        <dbReference type="SAM" id="MobiDB-lite"/>
    </source>
</evidence>
<feature type="compositionally biased region" description="Polar residues" evidence="1">
    <location>
        <begin position="324"/>
        <end position="333"/>
    </location>
</feature>
<protein>
    <submittedName>
        <fullName evidence="2">Uncharacterized protein</fullName>
    </submittedName>
</protein>
<comment type="caution">
    <text evidence="2">The sequence shown here is derived from an EMBL/GenBank/DDBJ whole genome shotgun (WGS) entry which is preliminary data.</text>
</comment>
<organism evidence="2 3">
    <name type="scientific">Conoideocrella luteorostrata</name>
    <dbReference type="NCBI Taxonomy" id="1105319"/>
    <lineage>
        <taxon>Eukaryota</taxon>
        <taxon>Fungi</taxon>
        <taxon>Dikarya</taxon>
        <taxon>Ascomycota</taxon>
        <taxon>Pezizomycotina</taxon>
        <taxon>Sordariomycetes</taxon>
        <taxon>Hypocreomycetidae</taxon>
        <taxon>Hypocreales</taxon>
        <taxon>Clavicipitaceae</taxon>
        <taxon>Conoideocrella</taxon>
    </lineage>
</organism>
<evidence type="ECO:0000313" key="3">
    <source>
        <dbReference type="Proteomes" id="UP001251528"/>
    </source>
</evidence>
<reference evidence="2" key="1">
    <citation type="submission" date="2023-06" db="EMBL/GenBank/DDBJ databases">
        <title>Conoideocrella luteorostrata (Hypocreales: Clavicipitaceae), a potential biocontrol fungus for elongate hemlock scale in United States Christmas tree production areas.</title>
        <authorList>
            <person name="Barrett H."/>
            <person name="Lovett B."/>
            <person name="Macias A.M."/>
            <person name="Stajich J.E."/>
            <person name="Kasson M.T."/>
        </authorList>
    </citation>
    <scope>NUCLEOTIDE SEQUENCE</scope>
    <source>
        <strain evidence="2">ARSEF 14590</strain>
    </source>
</reference>